<dbReference type="EMBL" id="PZQS01000014">
    <property type="protein sequence ID" value="PVD18339.1"/>
    <property type="molecule type" value="Genomic_DNA"/>
</dbReference>
<name>A0A2T7NB04_POMCA</name>
<keyword evidence="11" id="KW-1185">Reference proteome</keyword>
<reference evidence="10 11" key="1">
    <citation type="submission" date="2018-04" db="EMBL/GenBank/DDBJ databases">
        <title>The genome of golden apple snail Pomacea canaliculata provides insight into stress tolerance and invasive adaptation.</title>
        <authorList>
            <person name="Liu C."/>
            <person name="Liu B."/>
            <person name="Ren Y."/>
            <person name="Zhang Y."/>
            <person name="Wang H."/>
            <person name="Li S."/>
            <person name="Jiang F."/>
            <person name="Yin L."/>
            <person name="Zhang G."/>
            <person name="Qian W."/>
            <person name="Fan W."/>
        </authorList>
    </citation>
    <scope>NUCLEOTIDE SEQUENCE [LARGE SCALE GENOMIC DNA]</scope>
    <source>
        <strain evidence="10">SZHN2017</strain>
        <tissue evidence="10">Muscle</tissue>
    </source>
</reference>
<organism evidence="10 11">
    <name type="scientific">Pomacea canaliculata</name>
    <name type="common">Golden apple snail</name>
    <dbReference type="NCBI Taxonomy" id="400727"/>
    <lineage>
        <taxon>Eukaryota</taxon>
        <taxon>Metazoa</taxon>
        <taxon>Spiralia</taxon>
        <taxon>Lophotrochozoa</taxon>
        <taxon>Mollusca</taxon>
        <taxon>Gastropoda</taxon>
        <taxon>Caenogastropoda</taxon>
        <taxon>Architaenioglossa</taxon>
        <taxon>Ampullarioidea</taxon>
        <taxon>Ampullariidae</taxon>
        <taxon>Pomacea</taxon>
    </lineage>
</organism>
<dbReference type="AlphaFoldDB" id="A0A2T7NB04"/>
<dbReference type="PANTHER" id="PTHR10344">
    <property type="entry name" value="THYMIDYLATE KINASE"/>
    <property type="match status" value="1"/>
</dbReference>
<dbReference type="GO" id="GO:0005829">
    <property type="term" value="C:cytosol"/>
    <property type="evidence" value="ECO:0007669"/>
    <property type="project" value="TreeGrafter"/>
</dbReference>
<keyword evidence="4" id="KW-0808">Transferase</keyword>
<dbReference type="GO" id="GO:0006235">
    <property type="term" value="P:dTTP biosynthetic process"/>
    <property type="evidence" value="ECO:0007669"/>
    <property type="project" value="TreeGrafter"/>
</dbReference>
<comment type="similarity">
    <text evidence="2">Belongs to the thymidylate kinase family.</text>
</comment>
<evidence type="ECO:0000256" key="4">
    <source>
        <dbReference type="ARBA" id="ARBA00022679"/>
    </source>
</evidence>
<dbReference type="GO" id="GO:0005739">
    <property type="term" value="C:mitochondrion"/>
    <property type="evidence" value="ECO:0007669"/>
    <property type="project" value="TreeGrafter"/>
</dbReference>
<proteinExistence type="inferred from homology"/>
<dbReference type="GO" id="GO:0006233">
    <property type="term" value="P:dTDP biosynthetic process"/>
    <property type="evidence" value="ECO:0007669"/>
    <property type="project" value="InterPro"/>
</dbReference>
<dbReference type="Pfam" id="PF02223">
    <property type="entry name" value="Thymidylate_kin"/>
    <property type="match status" value="1"/>
</dbReference>
<evidence type="ECO:0000256" key="1">
    <source>
        <dbReference type="ARBA" id="ARBA00004992"/>
    </source>
</evidence>
<dbReference type="InterPro" id="IPR027417">
    <property type="entry name" value="P-loop_NTPase"/>
</dbReference>
<dbReference type="Proteomes" id="UP000245119">
    <property type="component" value="Linkage Group LG14"/>
</dbReference>
<evidence type="ECO:0000313" key="10">
    <source>
        <dbReference type="EMBL" id="PVD18339.1"/>
    </source>
</evidence>
<evidence type="ECO:0000256" key="3">
    <source>
        <dbReference type="ARBA" id="ARBA00012980"/>
    </source>
</evidence>
<dbReference type="GO" id="GO:0004550">
    <property type="term" value="F:nucleoside diphosphate kinase activity"/>
    <property type="evidence" value="ECO:0007669"/>
    <property type="project" value="TreeGrafter"/>
</dbReference>
<dbReference type="OrthoDB" id="425602at2759"/>
<dbReference type="SUPFAM" id="SSF52540">
    <property type="entry name" value="P-loop containing nucleoside triphosphate hydrolases"/>
    <property type="match status" value="1"/>
</dbReference>
<comment type="caution">
    <text evidence="10">The sequence shown here is derived from an EMBL/GenBank/DDBJ whole genome shotgun (WGS) entry which is preliminary data.</text>
</comment>
<accession>A0A2T7NB04</accession>
<dbReference type="GO" id="GO:0005524">
    <property type="term" value="F:ATP binding"/>
    <property type="evidence" value="ECO:0007669"/>
    <property type="project" value="UniProtKB-KW"/>
</dbReference>
<comment type="pathway">
    <text evidence="1">Pyrimidine metabolism; dTTP biosynthesis.</text>
</comment>
<evidence type="ECO:0000259" key="9">
    <source>
        <dbReference type="Pfam" id="PF02223"/>
    </source>
</evidence>
<dbReference type="InterPro" id="IPR018095">
    <property type="entry name" value="Thymidylate_kin_CS"/>
</dbReference>
<evidence type="ECO:0000256" key="2">
    <source>
        <dbReference type="ARBA" id="ARBA00009776"/>
    </source>
</evidence>
<keyword evidence="5" id="KW-0545">Nucleotide biosynthesis</keyword>
<dbReference type="InterPro" id="IPR039430">
    <property type="entry name" value="Thymidylate_kin-like_dom"/>
</dbReference>
<feature type="domain" description="Thymidylate kinase-like" evidence="9">
    <location>
        <begin position="15"/>
        <end position="120"/>
    </location>
</feature>
<evidence type="ECO:0000256" key="7">
    <source>
        <dbReference type="ARBA" id="ARBA00022777"/>
    </source>
</evidence>
<dbReference type="GO" id="GO:0005634">
    <property type="term" value="C:nucleus"/>
    <property type="evidence" value="ECO:0007669"/>
    <property type="project" value="TreeGrafter"/>
</dbReference>
<gene>
    <name evidence="10" type="ORF">C0Q70_20888</name>
</gene>
<protein>
    <recommendedName>
        <fullName evidence="3">dTMP kinase</fullName>
        <ecNumber evidence="3">2.7.4.9</ecNumber>
    </recommendedName>
</protein>
<evidence type="ECO:0000256" key="8">
    <source>
        <dbReference type="ARBA" id="ARBA00022840"/>
    </source>
</evidence>
<dbReference type="GO" id="GO:0006227">
    <property type="term" value="P:dUDP biosynthetic process"/>
    <property type="evidence" value="ECO:0007669"/>
    <property type="project" value="TreeGrafter"/>
</dbReference>
<evidence type="ECO:0000256" key="5">
    <source>
        <dbReference type="ARBA" id="ARBA00022727"/>
    </source>
</evidence>
<dbReference type="STRING" id="400727.A0A2T7NB04"/>
<dbReference type="PROSITE" id="PS01331">
    <property type="entry name" value="THYMIDYLATE_KINASE"/>
    <property type="match status" value="1"/>
</dbReference>
<keyword evidence="8" id="KW-0067">ATP-binding</keyword>
<sequence>MRCSSGAREVPRPSMTKRLKSGVTLVVDRYSFSGVAYSASKPGIELEWCRGPEKGLLQPDCVFYLTLNAQEAAMRGDYGTERYEQQDFQKKTASVFENLQDDSWKVIDAGKSVEELSAKIFEQAKDIVSSAKHRPLGYLWKEDP</sequence>
<keyword evidence="6" id="KW-0547">Nucleotide-binding</keyword>
<dbReference type="Gene3D" id="3.40.50.300">
    <property type="entry name" value="P-loop containing nucleotide triphosphate hydrolases"/>
    <property type="match status" value="1"/>
</dbReference>
<evidence type="ECO:0000256" key="6">
    <source>
        <dbReference type="ARBA" id="ARBA00022741"/>
    </source>
</evidence>
<evidence type="ECO:0000313" key="11">
    <source>
        <dbReference type="Proteomes" id="UP000245119"/>
    </source>
</evidence>
<dbReference type="EC" id="2.7.4.9" evidence="3"/>
<dbReference type="GO" id="GO:0004798">
    <property type="term" value="F:dTMP kinase activity"/>
    <property type="evidence" value="ECO:0007669"/>
    <property type="project" value="UniProtKB-EC"/>
</dbReference>
<dbReference type="PANTHER" id="PTHR10344:SF1">
    <property type="entry name" value="THYMIDYLATE KINASE"/>
    <property type="match status" value="1"/>
</dbReference>
<keyword evidence="7" id="KW-0418">Kinase</keyword>